<sequence>MPVKWTGGIPASPLPSDAGDTLTERQPTAHSPSEAKRGTEITARGSTRSPKKTYQAEELNGPAATLSSRRQVPSAPRAGDLRRTGSPNGGRCSVEPRLRGRGGTGAANRTNEQTGWDHGARVRSLAREAHQRSTCSFSNNPPGPRPCPLFRSSPTLLLHYPSTAAAQRFSGSYLQGWAGPPAVHVQMLNMFMDEGGGLDGGGRERERAQSLGRHPFQGGRAPLVSGHIANSTRSGRHTDLRKWGPSREPPLRVPGHRLRRPPRHKARARPHRTALQRTTRARRRCRPSQIFLHHHHHHHRALETCGPLLVPGSWILAWPGLAWSARSVTQTTNSTETSREITSDVLANLLTLLFKWHERVVVVGRRCKVPRPPPAYRSESRRSLLSFVFS</sequence>
<evidence type="ECO:0000256" key="1">
    <source>
        <dbReference type="SAM" id="MobiDB-lite"/>
    </source>
</evidence>
<gene>
    <name evidence="2" type="ORF">PCL_06471</name>
</gene>
<feature type="region of interest" description="Disordered" evidence="1">
    <location>
        <begin position="1"/>
        <end position="113"/>
    </location>
</feature>
<dbReference type="AlphaFoldDB" id="A0A2U3EMU6"/>
<name>A0A2U3EMU6_PURLI</name>
<reference evidence="2 3" key="1">
    <citation type="journal article" date="2016" name="Front. Microbiol.">
        <title>Genome and transcriptome sequences reveal the specific parasitism of the nematophagous Purpureocillium lilacinum 36-1.</title>
        <authorList>
            <person name="Xie J."/>
            <person name="Li S."/>
            <person name="Mo C."/>
            <person name="Xiao X."/>
            <person name="Peng D."/>
            <person name="Wang G."/>
            <person name="Xiao Y."/>
        </authorList>
    </citation>
    <scope>NUCLEOTIDE SEQUENCE [LARGE SCALE GENOMIC DNA]</scope>
    <source>
        <strain evidence="2 3">36-1</strain>
    </source>
</reference>
<protein>
    <submittedName>
        <fullName evidence="2">Uncharacterized protein</fullName>
    </submittedName>
</protein>
<feature type="compositionally biased region" description="Basic residues" evidence="1">
    <location>
        <begin position="254"/>
        <end position="283"/>
    </location>
</feature>
<feature type="region of interest" description="Disordered" evidence="1">
    <location>
        <begin position="199"/>
        <end position="283"/>
    </location>
</feature>
<proteinExistence type="predicted"/>
<comment type="caution">
    <text evidence="2">The sequence shown here is derived from an EMBL/GenBank/DDBJ whole genome shotgun (WGS) entry which is preliminary data.</text>
</comment>
<dbReference type="EMBL" id="LCWV01000002">
    <property type="protein sequence ID" value="PWI75813.1"/>
    <property type="molecule type" value="Genomic_DNA"/>
</dbReference>
<accession>A0A2U3EMU6</accession>
<organism evidence="2 3">
    <name type="scientific">Purpureocillium lilacinum</name>
    <name type="common">Paecilomyces lilacinus</name>
    <dbReference type="NCBI Taxonomy" id="33203"/>
    <lineage>
        <taxon>Eukaryota</taxon>
        <taxon>Fungi</taxon>
        <taxon>Dikarya</taxon>
        <taxon>Ascomycota</taxon>
        <taxon>Pezizomycotina</taxon>
        <taxon>Sordariomycetes</taxon>
        <taxon>Hypocreomycetidae</taxon>
        <taxon>Hypocreales</taxon>
        <taxon>Ophiocordycipitaceae</taxon>
        <taxon>Purpureocillium</taxon>
    </lineage>
</organism>
<evidence type="ECO:0000313" key="3">
    <source>
        <dbReference type="Proteomes" id="UP000245956"/>
    </source>
</evidence>
<dbReference type="Proteomes" id="UP000245956">
    <property type="component" value="Unassembled WGS sequence"/>
</dbReference>
<evidence type="ECO:0000313" key="2">
    <source>
        <dbReference type="EMBL" id="PWI75813.1"/>
    </source>
</evidence>